<feature type="signal peptide" evidence="2">
    <location>
        <begin position="1"/>
        <end position="22"/>
    </location>
</feature>
<keyword evidence="4" id="KW-1185">Reference proteome</keyword>
<dbReference type="Proteomes" id="UP000053477">
    <property type="component" value="Unassembled WGS sequence"/>
</dbReference>
<sequence>MSGIRSRFRLKVLFLCPLVALRKWLTRRMQVDPLLQRASRPGYESQTALDLDVVVLLQAKRLSTVNRQTQELERPSSRLSTLQARLPRHDQRKKDLQKDPYVSSTSEIVVVVVCRRPLQIHTTYRYGSAGSSHAVLPTRARTLGGRDG</sequence>
<protein>
    <recommendedName>
        <fullName evidence="5">Secreted protein</fullName>
    </recommendedName>
</protein>
<feature type="compositionally biased region" description="Basic and acidic residues" evidence="1">
    <location>
        <begin position="87"/>
        <end position="98"/>
    </location>
</feature>
<feature type="chain" id="PRO_5005202558" description="Secreted protein" evidence="2">
    <location>
        <begin position="23"/>
        <end position="148"/>
    </location>
</feature>
<name>A0A0H2SPP9_9AGAM</name>
<dbReference type="AlphaFoldDB" id="A0A0H2SPP9"/>
<evidence type="ECO:0000313" key="4">
    <source>
        <dbReference type="Proteomes" id="UP000053477"/>
    </source>
</evidence>
<evidence type="ECO:0008006" key="5">
    <source>
        <dbReference type="Google" id="ProtNLM"/>
    </source>
</evidence>
<feature type="region of interest" description="Disordered" evidence="1">
    <location>
        <begin position="67"/>
        <end position="99"/>
    </location>
</feature>
<dbReference type="InParanoid" id="A0A0H2SPP9"/>
<proteinExistence type="predicted"/>
<reference evidence="3 4" key="1">
    <citation type="submission" date="2015-04" db="EMBL/GenBank/DDBJ databases">
        <title>Complete genome sequence of Schizopora paradoxa KUC8140, a cosmopolitan wood degrader in East Asia.</title>
        <authorList>
            <consortium name="DOE Joint Genome Institute"/>
            <person name="Min B."/>
            <person name="Park H."/>
            <person name="Jang Y."/>
            <person name="Kim J.-J."/>
            <person name="Kim K.H."/>
            <person name="Pangilinan J."/>
            <person name="Lipzen A."/>
            <person name="Riley R."/>
            <person name="Grigoriev I.V."/>
            <person name="Spatafora J.W."/>
            <person name="Choi I.-G."/>
        </authorList>
    </citation>
    <scope>NUCLEOTIDE SEQUENCE [LARGE SCALE GENOMIC DNA]</scope>
    <source>
        <strain evidence="3 4">KUC8140</strain>
    </source>
</reference>
<keyword evidence="2" id="KW-0732">Signal</keyword>
<evidence type="ECO:0000256" key="1">
    <source>
        <dbReference type="SAM" id="MobiDB-lite"/>
    </source>
</evidence>
<gene>
    <name evidence="3" type="ORF">SCHPADRAFT_899157</name>
</gene>
<evidence type="ECO:0000256" key="2">
    <source>
        <dbReference type="SAM" id="SignalP"/>
    </source>
</evidence>
<accession>A0A0H2SPP9</accession>
<organism evidence="3 4">
    <name type="scientific">Schizopora paradoxa</name>
    <dbReference type="NCBI Taxonomy" id="27342"/>
    <lineage>
        <taxon>Eukaryota</taxon>
        <taxon>Fungi</taxon>
        <taxon>Dikarya</taxon>
        <taxon>Basidiomycota</taxon>
        <taxon>Agaricomycotina</taxon>
        <taxon>Agaricomycetes</taxon>
        <taxon>Hymenochaetales</taxon>
        <taxon>Schizoporaceae</taxon>
        <taxon>Schizopora</taxon>
    </lineage>
</organism>
<evidence type="ECO:0000313" key="3">
    <source>
        <dbReference type="EMBL" id="KLO19046.1"/>
    </source>
</evidence>
<dbReference type="EMBL" id="KQ085889">
    <property type="protein sequence ID" value="KLO19046.1"/>
    <property type="molecule type" value="Genomic_DNA"/>
</dbReference>